<evidence type="ECO:0000256" key="1">
    <source>
        <dbReference type="ARBA" id="ARBA00004370"/>
    </source>
</evidence>
<dbReference type="InterPro" id="IPR044991">
    <property type="entry name" value="TET_plant"/>
</dbReference>
<evidence type="ECO:0000313" key="7">
    <source>
        <dbReference type="EMBL" id="DAD48845.1"/>
    </source>
</evidence>
<evidence type="ECO:0000313" key="8">
    <source>
        <dbReference type="Proteomes" id="UP000607653"/>
    </source>
</evidence>
<dbReference type="EMBL" id="DUZY01000008">
    <property type="protein sequence ID" value="DAD48845.1"/>
    <property type="molecule type" value="Genomic_DNA"/>
</dbReference>
<keyword evidence="8" id="KW-1185">Reference proteome</keyword>
<evidence type="ECO:0000256" key="2">
    <source>
        <dbReference type="ARBA" id="ARBA00006840"/>
    </source>
</evidence>
<proteinExistence type="inferred from homology"/>
<dbReference type="PANTHER" id="PTHR32191">
    <property type="entry name" value="TETRASPANIN-8-RELATED"/>
    <property type="match status" value="1"/>
</dbReference>
<sequence>MFLFIILLLCFTIFAFVVINKGAGKVLSGKGYKDYKLGNYSDRLQKRVNNNKN</sequence>
<keyword evidence="4" id="KW-1133">Transmembrane helix</keyword>
<comment type="subcellular location">
    <subcellularLocation>
        <location evidence="1">Membrane</location>
    </subcellularLocation>
</comment>
<dbReference type="GO" id="GO:0016020">
    <property type="term" value="C:membrane"/>
    <property type="evidence" value="ECO:0007669"/>
    <property type="project" value="UniProtKB-SubCell"/>
</dbReference>
<feature type="signal peptide" evidence="6">
    <location>
        <begin position="1"/>
        <end position="15"/>
    </location>
</feature>
<keyword evidence="5" id="KW-0472">Membrane</keyword>
<feature type="chain" id="PRO_5032815559" evidence="6">
    <location>
        <begin position="16"/>
        <end position="53"/>
    </location>
</feature>
<keyword evidence="3" id="KW-0812">Transmembrane</keyword>
<protein>
    <submittedName>
        <fullName evidence="7">Uncharacterized protein</fullName>
    </submittedName>
</protein>
<gene>
    <name evidence="7" type="ORF">HUJ06_018782</name>
</gene>
<evidence type="ECO:0000256" key="4">
    <source>
        <dbReference type="ARBA" id="ARBA00022989"/>
    </source>
</evidence>
<dbReference type="GO" id="GO:0009734">
    <property type="term" value="P:auxin-activated signaling pathway"/>
    <property type="evidence" value="ECO:0007669"/>
    <property type="project" value="InterPro"/>
</dbReference>
<name>A0A822ZZQ8_NELNU</name>
<organism evidence="7 8">
    <name type="scientific">Nelumbo nucifera</name>
    <name type="common">Sacred lotus</name>
    <dbReference type="NCBI Taxonomy" id="4432"/>
    <lineage>
        <taxon>Eukaryota</taxon>
        <taxon>Viridiplantae</taxon>
        <taxon>Streptophyta</taxon>
        <taxon>Embryophyta</taxon>
        <taxon>Tracheophyta</taxon>
        <taxon>Spermatophyta</taxon>
        <taxon>Magnoliopsida</taxon>
        <taxon>Proteales</taxon>
        <taxon>Nelumbonaceae</taxon>
        <taxon>Nelumbo</taxon>
    </lineage>
</organism>
<dbReference type="Proteomes" id="UP000607653">
    <property type="component" value="Unassembled WGS sequence"/>
</dbReference>
<comment type="caution">
    <text evidence="7">The sequence shown here is derived from an EMBL/GenBank/DDBJ whole genome shotgun (WGS) entry which is preliminary data.</text>
</comment>
<comment type="similarity">
    <text evidence="2">Belongs to the tetraspanin (TM4SF) family.</text>
</comment>
<evidence type="ECO:0000256" key="6">
    <source>
        <dbReference type="SAM" id="SignalP"/>
    </source>
</evidence>
<evidence type="ECO:0000256" key="5">
    <source>
        <dbReference type="ARBA" id="ARBA00023136"/>
    </source>
</evidence>
<accession>A0A822ZZQ8</accession>
<dbReference type="AlphaFoldDB" id="A0A822ZZQ8"/>
<reference evidence="7 8" key="1">
    <citation type="journal article" date="2020" name="Mol. Biol. Evol.">
        <title>Distinct Expression and Methylation Patterns for Genes with Different Fates following a Single Whole-Genome Duplication in Flowering Plants.</title>
        <authorList>
            <person name="Shi T."/>
            <person name="Rahmani R.S."/>
            <person name="Gugger P.F."/>
            <person name="Wang M."/>
            <person name="Li H."/>
            <person name="Zhang Y."/>
            <person name="Li Z."/>
            <person name="Wang Q."/>
            <person name="Van de Peer Y."/>
            <person name="Marchal K."/>
            <person name="Chen J."/>
        </authorList>
    </citation>
    <scope>NUCLEOTIDE SEQUENCE [LARGE SCALE GENOMIC DNA]</scope>
    <source>
        <tissue evidence="7">Leaf</tissue>
    </source>
</reference>
<evidence type="ECO:0000256" key="3">
    <source>
        <dbReference type="ARBA" id="ARBA00022692"/>
    </source>
</evidence>
<keyword evidence="6" id="KW-0732">Signal</keyword>